<sequence>METITTRGRSVKIPTHVSELTPAQYEYYVFLAYALGAGVIDGDYFRVRWLSFLIGLGKADYTLLKEQHVEELKAQAGAIEGFFVAEGDRVHLDFNTPVNLLPSYGGYQGPGDWLEGVTYGEFVECLTIAENLHQMDEQEVAEGYAHIARRLYHIPDGEKVPDLLAFHAPTLLASVWKAILAGPVEINGKKIDLRIIFRSSGGGKKPDDKTGWTGITFEVATAGLFGNVAEVERTDMWAVLIYLYKCKFEYLNEKRNTPNK</sequence>
<keyword evidence="2" id="KW-1185">Reference proteome</keyword>
<dbReference type="GeneID" id="82527109"/>
<organism evidence="1 2">
    <name type="scientific">Duncaniella muris</name>
    <dbReference type="NCBI Taxonomy" id="2094150"/>
    <lineage>
        <taxon>Bacteria</taxon>
        <taxon>Pseudomonadati</taxon>
        <taxon>Bacteroidota</taxon>
        <taxon>Bacteroidia</taxon>
        <taxon>Bacteroidales</taxon>
        <taxon>Muribaculaceae</taxon>
        <taxon>Duncaniella</taxon>
    </lineage>
</organism>
<protein>
    <submittedName>
        <fullName evidence="1">Uncharacterized protein</fullName>
    </submittedName>
</protein>
<comment type="caution">
    <text evidence="1">The sequence shown here is derived from an EMBL/GenBank/DDBJ whole genome shotgun (WGS) entry which is preliminary data.</text>
</comment>
<dbReference type="Proteomes" id="UP000244905">
    <property type="component" value="Unassembled WGS sequence"/>
</dbReference>
<dbReference type="RefSeq" id="WP_107033228.1">
    <property type="nucleotide sequence ID" value="NZ_PUEC01000036.1"/>
</dbReference>
<dbReference type="AlphaFoldDB" id="A0A2V1IKJ9"/>
<evidence type="ECO:0000313" key="2">
    <source>
        <dbReference type="Proteomes" id="UP000244905"/>
    </source>
</evidence>
<evidence type="ECO:0000313" key="1">
    <source>
        <dbReference type="EMBL" id="PWB00618.1"/>
    </source>
</evidence>
<reference evidence="2" key="1">
    <citation type="submission" date="2018-02" db="EMBL/GenBank/DDBJ databases">
        <authorList>
            <person name="Clavel T."/>
            <person name="Strowig T."/>
        </authorList>
    </citation>
    <scope>NUCLEOTIDE SEQUENCE [LARGE SCALE GENOMIC DNA]</scope>
    <source>
        <strain evidence="2">DSM 103720</strain>
    </source>
</reference>
<proteinExistence type="predicted"/>
<dbReference type="EMBL" id="PUEC01000036">
    <property type="protein sequence ID" value="PWB00618.1"/>
    <property type="molecule type" value="Genomic_DNA"/>
</dbReference>
<name>A0A2V1IKJ9_9BACT</name>
<gene>
    <name evidence="1" type="ORF">C5O23_12305</name>
</gene>
<accession>A0A2V1IKJ9</accession>